<feature type="non-terminal residue" evidence="2">
    <location>
        <position position="209"/>
    </location>
</feature>
<dbReference type="Pfam" id="PF04991">
    <property type="entry name" value="LicD"/>
    <property type="match status" value="1"/>
</dbReference>
<dbReference type="PANTHER" id="PTHR13627:SF31">
    <property type="entry name" value="RIBITOL 5-PHOSPHATE TRANSFERASE FKRP"/>
    <property type="match status" value="1"/>
</dbReference>
<feature type="domain" description="LicD/FKTN/FKRP nucleotidyltransferase" evidence="1">
    <location>
        <begin position="29"/>
        <end position="59"/>
    </location>
</feature>
<proteinExistence type="predicted"/>
<dbReference type="GO" id="GO:0009100">
    <property type="term" value="P:glycoprotein metabolic process"/>
    <property type="evidence" value="ECO:0007669"/>
    <property type="project" value="UniProtKB-ARBA"/>
</dbReference>
<protein>
    <recommendedName>
        <fullName evidence="1">LicD/FKTN/FKRP nucleotidyltransferase domain-containing protein</fullName>
    </recommendedName>
</protein>
<evidence type="ECO:0000313" key="2">
    <source>
        <dbReference type="EMBL" id="SVD57896.1"/>
    </source>
</evidence>
<dbReference type="InterPro" id="IPR052613">
    <property type="entry name" value="LicD_transferase"/>
</dbReference>
<accession>A0A382WG29</accession>
<sequence length="209" mass="23241">MKQIERTIPPMNIADAGRLLDEAKQIFDSQGIVFFLRQGTCLGAVRDQALIPWDDDLDIGSIIGLHDFSEDDIAPAVEAFRANGCYVEVIPDGLYTSVKIMKYRIRIDWQCYRVVKGTIAHYPGVPFPVSLFTKLQEVTFNGGSYAVPSPPEDYLIFKYGPDWVTPKQAGYEKDVLDNMPAGIVPGRASKLKQFLAVHFSPSGTARLLV</sequence>
<organism evidence="2">
    <name type="scientific">marine metagenome</name>
    <dbReference type="NCBI Taxonomy" id="408172"/>
    <lineage>
        <taxon>unclassified sequences</taxon>
        <taxon>metagenomes</taxon>
        <taxon>ecological metagenomes</taxon>
    </lineage>
</organism>
<dbReference type="PANTHER" id="PTHR13627">
    <property type="entry name" value="FUKUTIN RELATED PROTEIN"/>
    <property type="match status" value="1"/>
</dbReference>
<name>A0A382WG29_9ZZZZ</name>
<dbReference type="EMBL" id="UINC01159672">
    <property type="protein sequence ID" value="SVD57896.1"/>
    <property type="molecule type" value="Genomic_DNA"/>
</dbReference>
<gene>
    <name evidence="2" type="ORF">METZ01_LOCUS410750</name>
</gene>
<dbReference type="AlphaFoldDB" id="A0A382WG29"/>
<evidence type="ECO:0000259" key="1">
    <source>
        <dbReference type="Pfam" id="PF04991"/>
    </source>
</evidence>
<reference evidence="2" key="1">
    <citation type="submission" date="2018-05" db="EMBL/GenBank/DDBJ databases">
        <authorList>
            <person name="Lanie J.A."/>
            <person name="Ng W.-L."/>
            <person name="Kazmierczak K.M."/>
            <person name="Andrzejewski T.M."/>
            <person name="Davidsen T.M."/>
            <person name="Wayne K.J."/>
            <person name="Tettelin H."/>
            <person name="Glass J.I."/>
            <person name="Rusch D."/>
            <person name="Podicherti R."/>
            <person name="Tsui H.-C.T."/>
            <person name="Winkler M.E."/>
        </authorList>
    </citation>
    <scope>NUCLEOTIDE SEQUENCE</scope>
</reference>
<dbReference type="InterPro" id="IPR007074">
    <property type="entry name" value="LicD/FKTN/FKRP_NTP_transf"/>
</dbReference>